<dbReference type="KEGG" id="arf:AR1Y2_3104"/>
<protein>
    <submittedName>
        <fullName evidence="1">Phosphoglycolate phosphatase</fullName>
        <ecNumber evidence="1">3.1.3.18</ecNumber>
    </submittedName>
</protein>
<sequence>MRRYKGIIFDLDGTLLDTIQDLTDSVNEVMEEMGYPLHSPEDYKKKVGNGFRKLVERSLPEDARDEKTVDRAVSAFVEAYDRRYMDKTAPYEGILDLLAVLCEKGIAVGVNSNKRSDYTNALIQKFFAHIPFVDVYGEREGIPKKPDPTGALELLKLMGLKKDEVLYIGDSDTDMLTGKNAGLDTVGVSWGFRGRKELEAYGGTYVVDRPDEIPGLLERSEQ</sequence>
<dbReference type="GO" id="GO:0006281">
    <property type="term" value="P:DNA repair"/>
    <property type="evidence" value="ECO:0007669"/>
    <property type="project" value="TreeGrafter"/>
</dbReference>
<dbReference type="InterPro" id="IPR041492">
    <property type="entry name" value="HAD_2"/>
</dbReference>
<dbReference type="EC" id="3.1.3.18" evidence="1"/>
<evidence type="ECO:0000313" key="2">
    <source>
        <dbReference type="Proteomes" id="UP000298653"/>
    </source>
</evidence>
<dbReference type="InterPro" id="IPR050155">
    <property type="entry name" value="HAD-like_hydrolase_sf"/>
</dbReference>
<proteinExistence type="predicted"/>
<dbReference type="Gene3D" id="3.40.50.1000">
    <property type="entry name" value="HAD superfamily/HAD-like"/>
    <property type="match status" value="1"/>
</dbReference>
<dbReference type="InterPro" id="IPR023214">
    <property type="entry name" value="HAD_sf"/>
</dbReference>
<dbReference type="SFLD" id="SFLDG01135">
    <property type="entry name" value="C1.5.6:_HAD__Beta-PGM__Phospha"/>
    <property type="match status" value="1"/>
</dbReference>
<dbReference type="InterPro" id="IPR036412">
    <property type="entry name" value="HAD-like_sf"/>
</dbReference>
<dbReference type="SUPFAM" id="SSF56784">
    <property type="entry name" value="HAD-like"/>
    <property type="match status" value="1"/>
</dbReference>
<dbReference type="EMBL" id="CP040058">
    <property type="protein sequence ID" value="QCP36558.1"/>
    <property type="molecule type" value="Genomic_DNA"/>
</dbReference>
<dbReference type="NCBIfam" id="TIGR01549">
    <property type="entry name" value="HAD-SF-IA-v1"/>
    <property type="match status" value="1"/>
</dbReference>
<organism evidence="1 2">
    <name type="scientific">Anaerostipes rhamnosivorans</name>
    <dbReference type="NCBI Taxonomy" id="1229621"/>
    <lineage>
        <taxon>Bacteria</taxon>
        <taxon>Bacillati</taxon>
        <taxon>Bacillota</taxon>
        <taxon>Clostridia</taxon>
        <taxon>Lachnospirales</taxon>
        <taxon>Lachnospiraceae</taxon>
        <taxon>Anaerostipes</taxon>
    </lineage>
</organism>
<dbReference type="SFLD" id="SFLDS00003">
    <property type="entry name" value="Haloacid_Dehalogenase"/>
    <property type="match status" value="1"/>
</dbReference>
<dbReference type="GO" id="GO:0005829">
    <property type="term" value="C:cytosol"/>
    <property type="evidence" value="ECO:0007669"/>
    <property type="project" value="TreeGrafter"/>
</dbReference>
<dbReference type="InterPro" id="IPR006439">
    <property type="entry name" value="HAD-SF_hydro_IA"/>
</dbReference>
<accession>A0A4P8IFF3</accession>
<dbReference type="Gene3D" id="1.10.150.240">
    <property type="entry name" value="Putative phosphatase, domain 2"/>
    <property type="match status" value="1"/>
</dbReference>
<dbReference type="GO" id="GO:0008967">
    <property type="term" value="F:phosphoglycolate phosphatase activity"/>
    <property type="evidence" value="ECO:0007669"/>
    <property type="project" value="UniProtKB-EC"/>
</dbReference>
<dbReference type="PANTHER" id="PTHR43434:SF1">
    <property type="entry name" value="PHOSPHOGLYCOLATE PHOSPHATASE"/>
    <property type="match status" value="1"/>
</dbReference>
<dbReference type="Proteomes" id="UP000298653">
    <property type="component" value="Chromosome"/>
</dbReference>
<dbReference type="RefSeq" id="WP_137329767.1">
    <property type="nucleotide sequence ID" value="NZ_CP040058.1"/>
</dbReference>
<keyword evidence="1" id="KW-0378">Hydrolase</keyword>
<dbReference type="InterPro" id="IPR023198">
    <property type="entry name" value="PGP-like_dom2"/>
</dbReference>
<dbReference type="Pfam" id="PF13419">
    <property type="entry name" value="HAD_2"/>
    <property type="match status" value="1"/>
</dbReference>
<dbReference type="PANTHER" id="PTHR43434">
    <property type="entry name" value="PHOSPHOGLYCOLATE PHOSPHATASE"/>
    <property type="match status" value="1"/>
</dbReference>
<keyword evidence="2" id="KW-1185">Reference proteome</keyword>
<reference evidence="1 2" key="1">
    <citation type="submission" date="2019-05" db="EMBL/GenBank/DDBJ databases">
        <title>Complete genome sequencing of Anaerostipes rhamnosivorans.</title>
        <authorList>
            <person name="Bui T.P.N."/>
            <person name="de Vos W.M."/>
        </authorList>
    </citation>
    <scope>NUCLEOTIDE SEQUENCE [LARGE SCALE GENOMIC DNA]</scope>
    <source>
        <strain evidence="1 2">1y2</strain>
    </source>
</reference>
<gene>
    <name evidence="1" type="ORF">AR1Y2_3104</name>
</gene>
<evidence type="ECO:0000313" key="1">
    <source>
        <dbReference type="EMBL" id="QCP36558.1"/>
    </source>
</evidence>
<dbReference type="AlphaFoldDB" id="A0A4P8IFF3"/>
<name>A0A4P8IFF3_9FIRM</name>
<dbReference type="SFLD" id="SFLDG01129">
    <property type="entry name" value="C1.5:_HAD__Beta-PGM__Phosphata"/>
    <property type="match status" value="1"/>
</dbReference>
<dbReference type="OrthoDB" id="9807630at2"/>